<dbReference type="OrthoDB" id="9814204at2"/>
<keyword evidence="3" id="KW-1185">Reference proteome</keyword>
<evidence type="ECO:0000313" key="2">
    <source>
        <dbReference type="EMBL" id="TGD71312.1"/>
    </source>
</evidence>
<dbReference type="Pfam" id="PF00144">
    <property type="entry name" value="Beta-lactamase"/>
    <property type="match status" value="1"/>
</dbReference>
<sequence>MKIVKRSKLSPLEHRSIVTRNLASFAGVILMASHGVLTALAAEPIVSRDTSIAEVREIFDYFHTPANVVQIQVASDKTLYAWQNMSAFQYTMQINRAGPISNLPEKIDPKIGQLKFTRPGMTPETVAGHFESSTMDGLLVLHKGSVVYERYKTMRPFDKHQWFSCSKVVPGTLVALLALEGKVDIKKPVSDYVPELKGSEWDSVTVEETLDMATGLDSTEHEEHDARTNPERGWYRWAVSLGLFEDKDKLNLSPFDVLRNMKRVKPGHTVFEYNSINTFVLELIVDGATDHTLNEEFGNRVWRKIGAQNDAFVGVTKHGLGNGWGFINSTLRDMGRFAMLYTPSWGKVSKERIIPPALIDSIQHEGKPEIYLGGNVGKLLQRSFPDMQGLTNRYQWDIVFPDGDFYKGGVGGQGIYISPSADTVVVWFSTGKQQEEVMAREIVNIFKKTS</sequence>
<dbReference type="Gene3D" id="3.40.710.10">
    <property type="entry name" value="DD-peptidase/beta-lactamase superfamily"/>
    <property type="match status" value="1"/>
</dbReference>
<protein>
    <submittedName>
        <fullName evidence="2">Class A beta-lactamase-related serine hydrolase</fullName>
    </submittedName>
</protein>
<dbReference type="AlphaFoldDB" id="A0A4Z0LVF4"/>
<gene>
    <name evidence="2" type="ORF">E4634_18750</name>
</gene>
<dbReference type="InterPro" id="IPR001466">
    <property type="entry name" value="Beta-lactam-related"/>
</dbReference>
<dbReference type="SUPFAM" id="SSF56601">
    <property type="entry name" value="beta-lactamase/transpeptidase-like"/>
    <property type="match status" value="1"/>
</dbReference>
<proteinExistence type="predicted"/>
<dbReference type="PANTHER" id="PTHR43283:SF7">
    <property type="entry name" value="BETA-LACTAMASE-RELATED DOMAIN-CONTAINING PROTEIN"/>
    <property type="match status" value="1"/>
</dbReference>
<keyword evidence="2" id="KW-0378">Hydrolase</keyword>
<dbReference type="PANTHER" id="PTHR43283">
    <property type="entry name" value="BETA-LACTAMASE-RELATED"/>
    <property type="match status" value="1"/>
</dbReference>
<name>A0A4Z0LVF4_9GAMM</name>
<evidence type="ECO:0000259" key="1">
    <source>
        <dbReference type="Pfam" id="PF00144"/>
    </source>
</evidence>
<feature type="domain" description="Beta-lactamase-related" evidence="1">
    <location>
        <begin position="138"/>
        <end position="441"/>
    </location>
</feature>
<dbReference type="EMBL" id="SRLE01000014">
    <property type="protein sequence ID" value="TGD71312.1"/>
    <property type="molecule type" value="Genomic_DNA"/>
</dbReference>
<dbReference type="InterPro" id="IPR050789">
    <property type="entry name" value="Diverse_Enzym_Activities"/>
</dbReference>
<accession>A0A4Z0LVF4</accession>
<organism evidence="2 3">
    <name type="scientific">Mangrovimicrobium sediminis</name>
    <dbReference type="NCBI Taxonomy" id="2562682"/>
    <lineage>
        <taxon>Bacteria</taxon>
        <taxon>Pseudomonadati</taxon>
        <taxon>Pseudomonadota</taxon>
        <taxon>Gammaproteobacteria</taxon>
        <taxon>Cellvibrionales</taxon>
        <taxon>Halieaceae</taxon>
        <taxon>Mangrovimicrobium</taxon>
    </lineage>
</organism>
<dbReference type="InterPro" id="IPR012338">
    <property type="entry name" value="Beta-lactam/transpept-like"/>
</dbReference>
<evidence type="ECO:0000313" key="3">
    <source>
        <dbReference type="Proteomes" id="UP000298050"/>
    </source>
</evidence>
<dbReference type="GO" id="GO:0016787">
    <property type="term" value="F:hydrolase activity"/>
    <property type="evidence" value="ECO:0007669"/>
    <property type="project" value="UniProtKB-KW"/>
</dbReference>
<dbReference type="Proteomes" id="UP000298050">
    <property type="component" value="Unassembled WGS sequence"/>
</dbReference>
<dbReference type="RefSeq" id="WP_135446205.1">
    <property type="nucleotide sequence ID" value="NZ_SRLE01000014.1"/>
</dbReference>
<reference evidence="2 3" key="1">
    <citation type="submission" date="2019-04" db="EMBL/GenBank/DDBJ databases">
        <title>Taxonomy of novel Haliea sp. from mangrove soil of West Coast of India.</title>
        <authorList>
            <person name="Verma A."/>
            <person name="Kumar P."/>
            <person name="Krishnamurthi S."/>
        </authorList>
    </citation>
    <scope>NUCLEOTIDE SEQUENCE [LARGE SCALE GENOMIC DNA]</scope>
    <source>
        <strain evidence="2 3">SAOS-164</strain>
    </source>
</reference>
<comment type="caution">
    <text evidence="2">The sequence shown here is derived from an EMBL/GenBank/DDBJ whole genome shotgun (WGS) entry which is preliminary data.</text>
</comment>